<gene>
    <name evidence="1" type="ORF">SPELUC_LOCUS14880</name>
</gene>
<organism evidence="1 2">
    <name type="scientific">Cetraspora pellucida</name>
    <dbReference type="NCBI Taxonomy" id="1433469"/>
    <lineage>
        <taxon>Eukaryota</taxon>
        <taxon>Fungi</taxon>
        <taxon>Fungi incertae sedis</taxon>
        <taxon>Mucoromycota</taxon>
        <taxon>Glomeromycotina</taxon>
        <taxon>Glomeromycetes</taxon>
        <taxon>Diversisporales</taxon>
        <taxon>Gigasporaceae</taxon>
        <taxon>Cetraspora</taxon>
    </lineage>
</organism>
<evidence type="ECO:0000313" key="2">
    <source>
        <dbReference type="Proteomes" id="UP000789366"/>
    </source>
</evidence>
<accession>A0ACA9QM19</accession>
<keyword evidence="2" id="KW-1185">Reference proteome</keyword>
<sequence>PKNRIFLGLHHPDRRTVSKECEEKLTQIREQEKERKYLPEEKPANVPEKRSITVVDTLT</sequence>
<evidence type="ECO:0000313" key="1">
    <source>
        <dbReference type="EMBL" id="CAG8757147.1"/>
    </source>
</evidence>
<reference evidence="1" key="1">
    <citation type="submission" date="2021-06" db="EMBL/GenBank/DDBJ databases">
        <authorList>
            <person name="Kallberg Y."/>
            <person name="Tangrot J."/>
            <person name="Rosling A."/>
        </authorList>
    </citation>
    <scope>NUCLEOTIDE SEQUENCE</scope>
    <source>
        <strain evidence="1">28 12/20/2015</strain>
    </source>
</reference>
<feature type="non-terminal residue" evidence="1">
    <location>
        <position position="1"/>
    </location>
</feature>
<comment type="caution">
    <text evidence="1">The sequence shown here is derived from an EMBL/GenBank/DDBJ whole genome shotgun (WGS) entry which is preliminary data.</text>
</comment>
<dbReference type="Proteomes" id="UP000789366">
    <property type="component" value="Unassembled WGS sequence"/>
</dbReference>
<protein>
    <submittedName>
        <fullName evidence="1">13437_t:CDS:1</fullName>
    </submittedName>
</protein>
<proteinExistence type="predicted"/>
<name>A0ACA9QM19_9GLOM</name>
<dbReference type="EMBL" id="CAJVPW010046183">
    <property type="protein sequence ID" value="CAG8757147.1"/>
    <property type="molecule type" value="Genomic_DNA"/>
</dbReference>